<accession>A0A5D4RDJ0</accession>
<dbReference type="Proteomes" id="UP000322139">
    <property type="component" value="Unassembled WGS sequence"/>
</dbReference>
<evidence type="ECO:0000313" key="3">
    <source>
        <dbReference type="Proteomes" id="UP000322139"/>
    </source>
</evidence>
<evidence type="ECO:0000313" key="2">
    <source>
        <dbReference type="EMBL" id="TYS48054.1"/>
    </source>
</evidence>
<reference evidence="2 3" key="1">
    <citation type="submission" date="2019-08" db="EMBL/GenBank/DDBJ databases">
        <title>Bacillus genomes from the desert of Cuatro Cienegas, Coahuila.</title>
        <authorList>
            <person name="Olmedo-Alvarez G."/>
        </authorList>
    </citation>
    <scope>NUCLEOTIDE SEQUENCE [LARGE SCALE GENOMIC DNA]</scope>
    <source>
        <strain evidence="2 3">CH446_14T</strain>
    </source>
</reference>
<name>A0A5D4RDJ0_9BACI</name>
<proteinExistence type="predicted"/>
<feature type="region of interest" description="Disordered" evidence="1">
    <location>
        <begin position="22"/>
        <end position="61"/>
    </location>
</feature>
<organism evidence="2 3">
    <name type="scientific">Bacillus infantis</name>
    <dbReference type="NCBI Taxonomy" id="324767"/>
    <lineage>
        <taxon>Bacteria</taxon>
        <taxon>Bacillati</taxon>
        <taxon>Bacillota</taxon>
        <taxon>Bacilli</taxon>
        <taxon>Bacillales</taxon>
        <taxon>Bacillaceae</taxon>
        <taxon>Bacillus</taxon>
    </lineage>
</organism>
<dbReference type="AlphaFoldDB" id="A0A5D4RDJ0"/>
<sequence length="81" mass="9181">MHQEKLLNRRFEKKEAIYLQEKKTEDPKNFAPSEPEMAIDTDARGINERNTPGDSVNEHESLETANSIIAAGEIGQQNENL</sequence>
<gene>
    <name evidence="2" type="ORF">FZD51_13185</name>
</gene>
<comment type="caution">
    <text evidence="2">The sequence shown here is derived from an EMBL/GenBank/DDBJ whole genome shotgun (WGS) entry which is preliminary data.</text>
</comment>
<evidence type="ECO:0000256" key="1">
    <source>
        <dbReference type="SAM" id="MobiDB-lite"/>
    </source>
</evidence>
<protein>
    <submittedName>
        <fullName evidence="2">Uncharacterized protein</fullName>
    </submittedName>
</protein>
<dbReference type="EMBL" id="VTER01000006">
    <property type="protein sequence ID" value="TYS48054.1"/>
    <property type="molecule type" value="Genomic_DNA"/>
</dbReference>